<proteinExistence type="inferred from homology"/>
<dbReference type="PATRIC" id="fig|1423745.4.peg.1202"/>
<dbReference type="InterPro" id="IPR017871">
    <property type="entry name" value="ABC_transporter-like_CS"/>
</dbReference>
<comment type="caution">
    <text evidence="10">The sequence shown here is derived from an EMBL/GenBank/DDBJ whole genome shotgun (WGS) entry which is preliminary data.</text>
</comment>
<reference evidence="10 11" key="1">
    <citation type="journal article" date="2015" name="Genome Announc.">
        <title>Expanding the biotechnology potential of lactobacilli through comparative genomics of 213 strains and associated genera.</title>
        <authorList>
            <person name="Sun Z."/>
            <person name="Harris H.M."/>
            <person name="McCann A."/>
            <person name="Guo C."/>
            <person name="Argimon S."/>
            <person name="Zhang W."/>
            <person name="Yang X."/>
            <person name="Jeffery I.B."/>
            <person name="Cooney J.C."/>
            <person name="Kagawa T.F."/>
            <person name="Liu W."/>
            <person name="Song Y."/>
            <person name="Salvetti E."/>
            <person name="Wrobel A."/>
            <person name="Rasinkangas P."/>
            <person name="Parkhill J."/>
            <person name="Rea M.C."/>
            <person name="O'Sullivan O."/>
            <person name="Ritari J."/>
            <person name="Douillard F.P."/>
            <person name="Paul Ross R."/>
            <person name="Yang R."/>
            <person name="Briner A.E."/>
            <person name="Felis G.E."/>
            <person name="de Vos W.M."/>
            <person name="Barrangou R."/>
            <person name="Klaenhammer T.R."/>
            <person name="Caufield P.W."/>
            <person name="Cui Y."/>
            <person name="Zhang H."/>
            <person name="O'Toole P.W."/>
        </authorList>
    </citation>
    <scope>NUCLEOTIDE SEQUENCE [LARGE SCALE GENOMIC DNA]</scope>
    <source>
        <strain evidence="10 11">DSM 22689</strain>
    </source>
</reference>
<evidence type="ECO:0000256" key="8">
    <source>
        <dbReference type="ARBA" id="ARBA00023136"/>
    </source>
</evidence>
<evidence type="ECO:0000259" key="9">
    <source>
        <dbReference type="PROSITE" id="PS50893"/>
    </source>
</evidence>
<dbReference type="InterPro" id="IPR050095">
    <property type="entry name" value="ECF_ABC_transporter_ATP-bd"/>
</dbReference>
<dbReference type="GO" id="GO:0042626">
    <property type="term" value="F:ATPase-coupled transmembrane transporter activity"/>
    <property type="evidence" value="ECO:0007669"/>
    <property type="project" value="TreeGrafter"/>
</dbReference>
<evidence type="ECO:0000256" key="2">
    <source>
        <dbReference type="ARBA" id="ARBA00005417"/>
    </source>
</evidence>
<evidence type="ECO:0000313" key="11">
    <source>
        <dbReference type="Proteomes" id="UP000051586"/>
    </source>
</evidence>
<evidence type="ECO:0000256" key="7">
    <source>
        <dbReference type="ARBA" id="ARBA00022967"/>
    </source>
</evidence>
<dbReference type="SUPFAM" id="SSF52540">
    <property type="entry name" value="P-loop containing nucleoside triphosphate hydrolases"/>
    <property type="match status" value="1"/>
</dbReference>
<organism evidence="10 11">
    <name type="scientific">Fructilactobacillus florum DSM 22689 = JCM 16035</name>
    <dbReference type="NCBI Taxonomy" id="1423745"/>
    <lineage>
        <taxon>Bacteria</taxon>
        <taxon>Bacillati</taxon>
        <taxon>Bacillota</taxon>
        <taxon>Bacilli</taxon>
        <taxon>Lactobacillales</taxon>
        <taxon>Lactobacillaceae</taxon>
        <taxon>Fructilactobacillus</taxon>
    </lineage>
</organism>
<comment type="subcellular location">
    <subcellularLocation>
        <location evidence="1">Cell membrane</location>
        <topology evidence="1">Peripheral membrane protein</topology>
    </subcellularLocation>
</comment>
<feature type="domain" description="ABC transporter" evidence="9">
    <location>
        <begin position="5"/>
        <end position="247"/>
    </location>
</feature>
<dbReference type="InterPro" id="IPR027417">
    <property type="entry name" value="P-loop_NTPase"/>
</dbReference>
<evidence type="ECO:0000256" key="5">
    <source>
        <dbReference type="ARBA" id="ARBA00022741"/>
    </source>
</evidence>
<dbReference type="Gene3D" id="3.40.50.300">
    <property type="entry name" value="P-loop containing nucleotide triphosphate hydrolases"/>
    <property type="match status" value="1"/>
</dbReference>
<evidence type="ECO:0000256" key="6">
    <source>
        <dbReference type="ARBA" id="ARBA00022840"/>
    </source>
</evidence>
<dbReference type="SMART" id="SM00382">
    <property type="entry name" value="AAA"/>
    <property type="match status" value="1"/>
</dbReference>
<dbReference type="PROSITE" id="PS50893">
    <property type="entry name" value="ABC_TRANSPORTER_2"/>
    <property type="match status" value="1"/>
</dbReference>
<gene>
    <name evidence="10" type="ORF">FC87_GL001137</name>
</gene>
<name>A0A0R2CHU4_9LACO</name>
<keyword evidence="4" id="KW-1003">Cell membrane</keyword>
<dbReference type="Pfam" id="PF00005">
    <property type="entry name" value="ABC_tran"/>
    <property type="match status" value="1"/>
</dbReference>
<evidence type="ECO:0000256" key="4">
    <source>
        <dbReference type="ARBA" id="ARBA00022475"/>
    </source>
</evidence>
<dbReference type="PROSITE" id="PS00211">
    <property type="entry name" value="ABC_TRANSPORTER_1"/>
    <property type="match status" value="1"/>
</dbReference>
<dbReference type="GO" id="GO:0043190">
    <property type="term" value="C:ATP-binding cassette (ABC) transporter complex"/>
    <property type="evidence" value="ECO:0007669"/>
    <property type="project" value="TreeGrafter"/>
</dbReference>
<evidence type="ECO:0000256" key="3">
    <source>
        <dbReference type="ARBA" id="ARBA00022448"/>
    </source>
</evidence>
<dbReference type="FunFam" id="3.40.50.300:FF:000224">
    <property type="entry name" value="Energy-coupling factor transporter ATP-binding protein EcfA"/>
    <property type="match status" value="1"/>
</dbReference>
<dbReference type="PANTHER" id="PTHR43553">
    <property type="entry name" value="HEAVY METAL TRANSPORTER"/>
    <property type="match status" value="1"/>
</dbReference>
<accession>A0A0R2CHU4</accession>
<dbReference type="InterPro" id="IPR015856">
    <property type="entry name" value="ABC_transpr_CbiO/EcfA_su"/>
</dbReference>
<dbReference type="RefSeq" id="WP_035421890.1">
    <property type="nucleotide sequence ID" value="NZ_AYZI01000007.1"/>
</dbReference>
<dbReference type="EMBL" id="AYZI01000007">
    <property type="protein sequence ID" value="KRM91208.1"/>
    <property type="molecule type" value="Genomic_DNA"/>
</dbReference>
<dbReference type="Proteomes" id="UP000051586">
    <property type="component" value="Unassembled WGS sequence"/>
</dbReference>
<sequence length="288" mass="31333">MDFPVVLKQVNYSYGLQTPVVHPALTDISLQIAQGETVAIVGATGSGKSTLMRLLNGLQFATSGTVTINGLRLNRHTNRRALQQLRSEVGMIFQAPEHQLFAETVLADVSFGPQNFGKSEKEARQLAQQALRAVGIPPEFETRSPFELSGGQMRRVAIAGVLAMKPRLLVLDEPTVGLDAAGVQQLLDLLGRLQQQQVTIIIITHDMDVVAQLAARVLMLQAGQLIRDQPVREFFATAPTAVPLPAAVQFYYRLQAHGVQLAQLPLTATEATRLLVNDIHQGGHPCNK</sequence>
<keyword evidence="7" id="KW-1278">Translocase</keyword>
<dbReference type="InterPro" id="IPR003593">
    <property type="entry name" value="AAA+_ATPase"/>
</dbReference>
<keyword evidence="8" id="KW-0472">Membrane</keyword>
<dbReference type="InterPro" id="IPR003439">
    <property type="entry name" value="ABC_transporter-like_ATP-bd"/>
</dbReference>
<keyword evidence="5" id="KW-0547">Nucleotide-binding</keyword>
<evidence type="ECO:0000256" key="1">
    <source>
        <dbReference type="ARBA" id="ARBA00004202"/>
    </source>
</evidence>
<keyword evidence="3" id="KW-0813">Transport</keyword>
<dbReference type="AlphaFoldDB" id="A0A0R2CHU4"/>
<evidence type="ECO:0000313" key="10">
    <source>
        <dbReference type="EMBL" id="KRM91208.1"/>
    </source>
</evidence>
<dbReference type="GO" id="GO:0005524">
    <property type="term" value="F:ATP binding"/>
    <property type="evidence" value="ECO:0007669"/>
    <property type="project" value="UniProtKB-KW"/>
</dbReference>
<keyword evidence="6 10" id="KW-0067">ATP-binding</keyword>
<protein>
    <submittedName>
        <fullName evidence="10">Cobalt import ATP-binding protein cbiO 2</fullName>
    </submittedName>
</protein>
<comment type="similarity">
    <text evidence="2">Belongs to the ABC transporter superfamily.</text>
</comment>
<dbReference type="STRING" id="1423745.GCA_001311215_00867"/>
<dbReference type="CDD" id="cd03225">
    <property type="entry name" value="ABC_cobalt_CbiO_domain1"/>
    <property type="match status" value="1"/>
</dbReference>
<dbReference type="GO" id="GO:0016887">
    <property type="term" value="F:ATP hydrolysis activity"/>
    <property type="evidence" value="ECO:0007669"/>
    <property type="project" value="InterPro"/>
</dbReference>